<evidence type="ECO:0008006" key="3">
    <source>
        <dbReference type="Google" id="ProtNLM"/>
    </source>
</evidence>
<accession>A0AAU7Y7I1</accession>
<evidence type="ECO:0000313" key="2">
    <source>
        <dbReference type="EMBL" id="XBY66129.1"/>
    </source>
</evidence>
<keyword evidence="1" id="KW-1133">Transmembrane helix</keyword>
<proteinExistence type="predicted"/>
<evidence type="ECO:0000256" key="1">
    <source>
        <dbReference type="SAM" id="Phobius"/>
    </source>
</evidence>
<feature type="transmembrane region" description="Helical" evidence="1">
    <location>
        <begin position="45"/>
        <end position="65"/>
    </location>
</feature>
<organism evidence="2">
    <name type="scientific">Pseudomonas solani</name>
    <dbReference type="NCBI Taxonomy" id="2731552"/>
    <lineage>
        <taxon>Bacteria</taxon>
        <taxon>Pseudomonadati</taxon>
        <taxon>Pseudomonadota</taxon>
        <taxon>Gammaproteobacteria</taxon>
        <taxon>Pseudomonadales</taxon>
        <taxon>Pseudomonadaceae</taxon>
        <taxon>Pseudomonas</taxon>
    </lineage>
</organism>
<feature type="transmembrane region" description="Helical" evidence="1">
    <location>
        <begin position="20"/>
        <end position="39"/>
    </location>
</feature>
<dbReference type="RefSeq" id="WP_350448179.1">
    <property type="nucleotide sequence ID" value="NZ_CP158373.1"/>
</dbReference>
<keyword evidence="1" id="KW-0472">Membrane</keyword>
<reference evidence="2" key="1">
    <citation type="submission" date="2023-08" db="EMBL/GenBank/DDBJ databases">
        <title>Increased levels of nutrients transform a symbiont into a lethal pathobiont.</title>
        <authorList>
            <person name="Lachnit T."/>
            <person name="Ulrich L."/>
            <person name="Willmer F.M."/>
            <person name="Hasenbein T."/>
            <person name="Steiner L.X."/>
            <person name="Wolters M."/>
            <person name="Herbst E.M."/>
            <person name="Deines P."/>
        </authorList>
    </citation>
    <scope>NUCLEOTIDE SEQUENCE</scope>
    <source>
        <strain evidence="2">T3</strain>
    </source>
</reference>
<gene>
    <name evidence="2" type="ORF">ABS648_10345</name>
</gene>
<name>A0AAU7Y7I1_9PSED</name>
<protein>
    <recommendedName>
        <fullName evidence="3">Ferredoxin</fullName>
    </recommendedName>
</protein>
<keyword evidence="1" id="KW-0812">Transmembrane</keyword>
<feature type="transmembrane region" description="Helical" evidence="1">
    <location>
        <begin position="86"/>
        <end position="110"/>
    </location>
</feature>
<sequence length="814" mass="89282">MSIPSTEPDDKSFGRLLLELLVQLALTILPIVICAWLPLPLSAALVALFALVVSLVAYLGRLALARRLSPQLSCAMIGLGIGVGRALPGYWGIFAGIVAVFCGLAALAAWERRLGIAEPAPAPGANAWGSDGPLLTPEGQPVHSFNWSEIAMGGPAFCDHLLPDGVVLEGLGTSLCFSSDGRYLAAPIPSRGEWGLVIFDRQLRRLYQCANGQQFWELDAFDGEVLRGRHSPLVANQAREVRLDELLASAQSEDFVALGDLWLSPAWAERLPVPRDFPAPAGAHRLRGLPYLPASLRELDNPLAPLANPACELWLDDQPSGLLLADGEAVIWRDDGRALVCRARPTAELERGWSNDCWLWEEGASWRQLEEPWQALDGEPRLNLGAPLRIDGRQLWRAAYLDFAGTDRLGFGYGLYSIHSDSETLAGLDEQGRALAGEHRLTQLSLGISLDGAGRNGASLKLQALANGVEPHLDWLRDGADGRQGAFACRIGDWRLDGEWCLDHRVSDCGRYLALVAFAEAPAVPHRLVVADIRERRLRVLEQPLLIARLHDFHEGVVSLAHVLGRLPEGHESGPLQRFTEAAPDAQRAATFMAAGGERLYYEVARVAVDPDALRLLPAWRLAECPPVANAQGDFVLPAPGGGDAAWLFGCESRFADSYLREQEPRLGGCLLTASGCAIADLGPAMTWSADGRYLALTRFGEFHDPRAGSYPLWHLLVLDTHEHRLHRCADPIGLMPRFEGFDAEGLRMRVHAYAYEVEGDDGEPRCFSLDELLALRAEPLRHEGPLWLSESERERIDLWQHMDSTHLAPWRTP</sequence>
<dbReference type="EMBL" id="CP158373">
    <property type="protein sequence ID" value="XBY66129.1"/>
    <property type="molecule type" value="Genomic_DNA"/>
</dbReference>
<dbReference type="AlphaFoldDB" id="A0AAU7Y7I1"/>